<feature type="region of interest" description="Disordered" evidence="1">
    <location>
        <begin position="1"/>
        <end position="54"/>
    </location>
</feature>
<name>A0A0W7XA80_9ACTN</name>
<feature type="compositionally biased region" description="Polar residues" evidence="1">
    <location>
        <begin position="38"/>
        <end position="50"/>
    </location>
</feature>
<dbReference type="AlphaFoldDB" id="A0A0W7XA80"/>
<organism evidence="2 3">
    <name type="scientific">Streptomyces silvensis</name>
    <dbReference type="NCBI Taxonomy" id="1765722"/>
    <lineage>
        <taxon>Bacteria</taxon>
        <taxon>Bacillati</taxon>
        <taxon>Actinomycetota</taxon>
        <taxon>Actinomycetes</taxon>
        <taxon>Kitasatosporales</taxon>
        <taxon>Streptomycetaceae</taxon>
        <taxon>Streptomyces</taxon>
    </lineage>
</organism>
<gene>
    <name evidence="2" type="ORF">AT728_04890</name>
</gene>
<comment type="caution">
    <text evidence="2">The sequence shown here is derived from an EMBL/GenBank/DDBJ whole genome shotgun (WGS) entry which is preliminary data.</text>
</comment>
<evidence type="ECO:0000313" key="3">
    <source>
        <dbReference type="Proteomes" id="UP000054804"/>
    </source>
</evidence>
<sequence>MKYSAKAVTTWSSVTGPSAAADCSARSDSTPRARRARWTSSGVTEASPSPSARAITACRNGRAISANRAGLSRSRFTAPPTNSSRVMRWSPSRSAIPAMPCQNASAPMYRDWPFSDRAVTPNSASSTLAAVLKSSREM</sequence>
<reference evidence="2 3" key="1">
    <citation type="submission" date="2015-12" db="EMBL/GenBank/DDBJ databases">
        <title>Draft genome sequence of Streptomyces silvensis ATCC 53525, a producer of novel hormone antagonists.</title>
        <authorList>
            <person name="Johnston C.W."/>
            <person name="Li Y."/>
            <person name="Magarvey N.A."/>
        </authorList>
    </citation>
    <scope>NUCLEOTIDE SEQUENCE [LARGE SCALE GENOMIC DNA]</scope>
    <source>
        <strain evidence="2 3">ATCC 53525</strain>
    </source>
</reference>
<dbReference type="EMBL" id="LOCL01000026">
    <property type="protein sequence ID" value="KUF19697.1"/>
    <property type="molecule type" value="Genomic_DNA"/>
</dbReference>
<proteinExistence type="predicted"/>
<evidence type="ECO:0000256" key="1">
    <source>
        <dbReference type="SAM" id="MobiDB-lite"/>
    </source>
</evidence>
<protein>
    <submittedName>
        <fullName evidence="2">Uncharacterized protein</fullName>
    </submittedName>
</protein>
<feature type="compositionally biased region" description="Polar residues" evidence="1">
    <location>
        <begin position="7"/>
        <end position="16"/>
    </location>
</feature>
<feature type="compositionally biased region" description="Low complexity" evidence="1">
    <location>
        <begin position="18"/>
        <end position="28"/>
    </location>
</feature>
<feature type="region of interest" description="Disordered" evidence="1">
    <location>
        <begin position="69"/>
        <end position="88"/>
    </location>
</feature>
<keyword evidence="3" id="KW-1185">Reference proteome</keyword>
<accession>A0A0W7XA80</accession>
<dbReference type="Proteomes" id="UP000054804">
    <property type="component" value="Unassembled WGS sequence"/>
</dbReference>
<evidence type="ECO:0000313" key="2">
    <source>
        <dbReference type="EMBL" id="KUF19697.1"/>
    </source>
</evidence>